<gene>
    <name evidence="1" type="ORF">PPL_08823</name>
</gene>
<dbReference type="AlphaFoldDB" id="D3BJU3"/>
<name>D3BJU3_HETP5</name>
<dbReference type="EMBL" id="ADBJ01000038">
    <property type="protein sequence ID" value="EFA78173.1"/>
    <property type="molecule type" value="Genomic_DNA"/>
</dbReference>
<proteinExistence type="predicted"/>
<sequence length="55" mass="6388">MNIIIIDSRFWMIWLVSHSPSVGSSSVSFCYFRTQTPDLTFFLSNNINIQLNSMQ</sequence>
<dbReference type="Proteomes" id="UP000001396">
    <property type="component" value="Unassembled WGS sequence"/>
</dbReference>
<protein>
    <submittedName>
        <fullName evidence="1">Uncharacterized protein</fullName>
    </submittedName>
</protein>
<evidence type="ECO:0000313" key="2">
    <source>
        <dbReference type="Proteomes" id="UP000001396"/>
    </source>
</evidence>
<accession>D3BJU3</accession>
<organism evidence="1 2">
    <name type="scientific">Heterostelium pallidum (strain ATCC 26659 / Pp 5 / PN500)</name>
    <name type="common">Cellular slime mold</name>
    <name type="synonym">Polysphondylium pallidum</name>
    <dbReference type="NCBI Taxonomy" id="670386"/>
    <lineage>
        <taxon>Eukaryota</taxon>
        <taxon>Amoebozoa</taxon>
        <taxon>Evosea</taxon>
        <taxon>Eumycetozoa</taxon>
        <taxon>Dictyostelia</taxon>
        <taxon>Acytosteliales</taxon>
        <taxon>Acytosteliaceae</taxon>
        <taxon>Heterostelium</taxon>
    </lineage>
</organism>
<keyword evidence="2" id="KW-1185">Reference proteome</keyword>
<dbReference type="RefSeq" id="XP_020430299.1">
    <property type="nucleotide sequence ID" value="XM_020579624.1"/>
</dbReference>
<dbReference type="GeneID" id="31364300"/>
<comment type="caution">
    <text evidence="1">The sequence shown here is derived from an EMBL/GenBank/DDBJ whole genome shotgun (WGS) entry which is preliminary data.</text>
</comment>
<dbReference type="InParanoid" id="D3BJU3"/>
<reference evidence="1 2" key="1">
    <citation type="journal article" date="2011" name="Genome Res.">
        <title>Phylogeny-wide analysis of social amoeba genomes highlights ancient origins for complex intercellular communication.</title>
        <authorList>
            <person name="Heidel A.J."/>
            <person name="Lawal H.M."/>
            <person name="Felder M."/>
            <person name="Schilde C."/>
            <person name="Helps N.R."/>
            <person name="Tunggal B."/>
            <person name="Rivero F."/>
            <person name="John U."/>
            <person name="Schleicher M."/>
            <person name="Eichinger L."/>
            <person name="Platzer M."/>
            <person name="Noegel A.A."/>
            <person name="Schaap P."/>
            <person name="Gloeckner G."/>
        </authorList>
    </citation>
    <scope>NUCLEOTIDE SEQUENCE [LARGE SCALE GENOMIC DNA]</scope>
    <source>
        <strain evidence="2">ATCC 26659 / Pp 5 / PN500</strain>
    </source>
</reference>
<evidence type="ECO:0000313" key="1">
    <source>
        <dbReference type="EMBL" id="EFA78173.1"/>
    </source>
</evidence>